<keyword evidence="3" id="KW-1185">Reference proteome</keyword>
<sequence length="745" mass="82464">MMPGSVGVDMRMALVSPDVNKTSIGAIIPALKHVLSLSTNHALSQEETQAAAKELTVTLLQSVLRGSAKVCVRSADLLKRLIHGERVRTEAGKSRTGSLISNQFHNILFYGPALLMAHTAVNPMIRARCAMLLCEAYPIIPLAEVPTPVSLVKQTSMVLTLMQDSAAKVRAVMAGGIGRPLSLFWDSLDNGKQKVLKQLVTTLTVDRSSAPVRRLSLDSITTLLGNPLSRELTKTHLMAVKSTVMATALQDRSPEVSMAYVRLLEEYSKGYSLGELVSVNDLLSCLYENRRNSELRKALVALLIPGLVYDKTADGKKFKSSSRLVKSICKYGLIHPEGARVLLASVSEALPPEQCAQMAGSLLNAALMAGEHLNGVFEPVQPKKKGRKSKRGKEGREEEVIPVARRTRETGRNSKRVCGLNELPLLLTVPVGVLDNLYETVVETRALVAAEAERREAEEEEETTRSGRLKRKGRKNRDLMEESHVTTSSEELYQNLQSQLEDCVYLEVVHGDVTKTCPEAIKQTLSLLVHCDPEVSREGASTLKYLTKDLAHMHRICTPTIHTFLAFIDGDSSDSGLESIRACVQAILRHGRGTHLLEALVEVIMDTCLGTELENNSQTEYFVSETEFPIHHRSSPHKMDLFVTACIALLEMCDMHRDTLSAQGLHKKKPVKYVYLFNTLENLGQVIEDLLLDMASVHDRVSDVQTHPETPAVLLAMLSVCHMHLVTMLCQWKPREAERKTRKQK</sequence>
<dbReference type="OrthoDB" id="10062843at2759"/>
<protein>
    <recommendedName>
        <fullName evidence="4">Armadillo-like helical</fullName>
    </recommendedName>
</protein>
<evidence type="ECO:0000313" key="2">
    <source>
        <dbReference type="EMBL" id="GIQ82015.1"/>
    </source>
</evidence>
<organism evidence="2 3">
    <name type="scientific">Kipferlia bialata</name>
    <dbReference type="NCBI Taxonomy" id="797122"/>
    <lineage>
        <taxon>Eukaryota</taxon>
        <taxon>Metamonada</taxon>
        <taxon>Carpediemonas-like organisms</taxon>
        <taxon>Kipferlia</taxon>
    </lineage>
</organism>
<dbReference type="AlphaFoldDB" id="A0A9K3CTW2"/>
<name>A0A9K3CTW2_9EUKA</name>
<feature type="region of interest" description="Disordered" evidence="1">
    <location>
        <begin position="451"/>
        <end position="486"/>
    </location>
</feature>
<dbReference type="EMBL" id="BDIP01000563">
    <property type="protein sequence ID" value="GIQ82015.1"/>
    <property type="molecule type" value="Genomic_DNA"/>
</dbReference>
<evidence type="ECO:0000256" key="1">
    <source>
        <dbReference type="SAM" id="MobiDB-lite"/>
    </source>
</evidence>
<proteinExistence type="predicted"/>
<feature type="compositionally biased region" description="Basic residues" evidence="1">
    <location>
        <begin position="382"/>
        <end position="391"/>
    </location>
</feature>
<comment type="caution">
    <text evidence="2">The sequence shown here is derived from an EMBL/GenBank/DDBJ whole genome shotgun (WGS) entry which is preliminary data.</text>
</comment>
<accession>A0A9K3CTW2</accession>
<feature type="non-terminal residue" evidence="2">
    <location>
        <position position="1"/>
    </location>
</feature>
<dbReference type="PANTHER" id="PTHR16199">
    <property type="entry name" value="CONDENSIN-2 COMPLEX SUBUNIT G2"/>
    <property type="match status" value="1"/>
</dbReference>
<evidence type="ECO:0000313" key="3">
    <source>
        <dbReference type="Proteomes" id="UP000265618"/>
    </source>
</evidence>
<dbReference type="SUPFAM" id="SSF48371">
    <property type="entry name" value="ARM repeat"/>
    <property type="match status" value="1"/>
</dbReference>
<dbReference type="GO" id="GO:0005634">
    <property type="term" value="C:nucleus"/>
    <property type="evidence" value="ECO:0007669"/>
    <property type="project" value="TreeGrafter"/>
</dbReference>
<gene>
    <name evidence="2" type="ORF">KIPB_003079</name>
</gene>
<dbReference type="GO" id="GO:0000070">
    <property type="term" value="P:mitotic sister chromatid segregation"/>
    <property type="evidence" value="ECO:0007669"/>
    <property type="project" value="TreeGrafter"/>
</dbReference>
<dbReference type="InterPro" id="IPR016024">
    <property type="entry name" value="ARM-type_fold"/>
</dbReference>
<dbReference type="PANTHER" id="PTHR16199:SF4">
    <property type="entry name" value="CONDENSIN-2 COMPLEX SUBUNIT G2"/>
    <property type="match status" value="1"/>
</dbReference>
<feature type="region of interest" description="Disordered" evidence="1">
    <location>
        <begin position="378"/>
        <end position="399"/>
    </location>
</feature>
<evidence type="ECO:0008006" key="4">
    <source>
        <dbReference type="Google" id="ProtNLM"/>
    </source>
</evidence>
<reference evidence="2 3" key="1">
    <citation type="journal article" date="2018" name="PLoS ONE">
        <title>The draft genome of Kipferlia bialata reveals reductive genome evolution in fornicate parasites.</title>
        <authorList>
            <person name="Tanifuji G."/>
            <person name="Takabayashi S."/>
            <person name="Kume K."/>
            <person name="Takagi M."/>
            <person name="Nakayama T."/>
            <person name="Kamikawa R."/>
            <person name="Inagaki Y."/>
            <person name="Hashimoto T."/>
        </authorList>
    </citation>
    <scope>NUCLEOTIDE SEQUENCE [LARGE SCALE GENOMIC DNA]</scope>
    <source>
        <strain evidence="2">NY0173</strain>
    </source>
</reference>
<dbReference type="Proteomes" id="UP000265618">
    <property type="component" value="Unassembled WGS sequence"/>
</dbReference>
<dbReference type="GO" id="GO:0000796">
    <property type="term" value="C:condensin complex"/>
    <property type="evidence" value="ECO:0007669"/>
    <property type="project" value="TreeGrafter"/>
</dbReference>